<feature type="transmembrane region" description="Helical" evidence="2">
    <location>
        <begin position="216"/>
        <end position="241"/>
    </location>
</feature>
<keyword evidence="2" id="KW-0472">Membrane</keyword>
<evidence type="ECO:0000313" key="5">
    <source>
        <dbReference type="EMBL" id="HGK27388.1"/>
    </source>
</evidence>
<evidence type="ECO:0000256" key="2">
    <source>
        <dbReference type="SAM" id="Phobius"/>
    </source>
</evidence>
<dbReference type="PANTHER" id="PTHR47505:SF1">
    <property type="entry name" value="DNA UTILIZATION PROTEIN YHGH"/>
    <property type="match status" value="1"/>
</dbReference>
<dbReference type="CDD" id="cd06223">
    <property type="entry name" value="PRTases_typeI"/>
    <property type="match status" value="1"/>
</dbReference>
<comment type="caution">
    <text evidence="5">The sequence shown here is derived from an EMBL/GenBank/DDBJ whole genome shotgun (WGS) entry which is preliminary data.</text>
</comment>
<dbReference type="InterPro" id="IPR000836">
    <property type="entry name" value="PRTase_dom"/>
</dbReference>
<protein>
    <submittedName>
        <fullName evidence="5">ComF family protein</fullName>
    </submittedName>
</protein>
<dbReference type="InterPro" id="IPR029057">
    <property type="entry name" value="PRTase-like"/>
</dbReference>
<keyword evidence="2" id="KW-1133">Transmembrane helix</keyword>
<dbReference type="PANTHER" id="PTHR47505">
    <property type="entry name" value="DNA UTILIZATION PROTEIN YHGH"/>
    <property type="match status" value="1"/>
</dbReference>
<reference evidence="5" key="1">
    <citation type="journal article" date="2020" name="mSystems">
        <title>Genome- and Community-Level Interaction Insights into Carbon Utilization and Element Cycling Functions of Hydrothermarchaeota in Hydrothermal Sediment.</title>
        <authorList>
            <person name="Zhou Z."/>
            <person name="Liu Y."/>
            <person name="Xu W."/>
            <person name="Pan J."/>
            <person name="Luo Z.H."/>
            <person name="Li M."/>
        </authorList>
    </citation>
    <scope>NUCLEOTIDE SEQUENCE [LARGE SCALE GENOMIC DNA]</scope>
    <source>
        <strain evidence="5">SpSt-488</strain>
    </source>
</reference>
<dbReference type="AlphaFoldDB" id="A0A7C4CCA9"/>
<gene>
    <name evidence="5" type="ORF">ENS41_00340</name>
</gene>
<accession>A0A7C4CCA9</accession>
<dbReference type="EMBL" id="DSUT01000009">
    <property type="protein sequence ID" value="HGK27388.1"/>
    <property type="molecule type" value="Genomic_DNA"/>
</dbReference>
<feature type="domain" description="Double zinc ribbon" evidence="4">
    <location>
        <begin position="16"/>
        <end position="69"/>
    </location>
</feature>
<dbReference type="InterPro" id="IPR051910">
    <property type="entry name" value="ComF/GntX_DNA_util-trans"/>
</dbReference>
<dbReference type="SUPFAM" id="SSF53271">
    <property type="entry name" value="PRTase-like"/>
    <property type="match status" value="1"/>
</dbReference>
<dbReference type="Pfam" id="PF18912">
    <property type="entry name" value="DZR_2"/>
    <property type="match status" value="1"/>
</dbReference>
<organism evidence="5">
    <name type="scientific">candidate division WOR-3 bacterium</name>
    <dbReference type="NCBI Taxonomy" id="2052148"/>
    <lineage>
        <taxon>Bacteria</taxon>
        <taxon>Bacteria division WOR-3</taxon>
    </lineage>
</organism>
<feature type="domain" description="Phosphoribosyltransferase" evidence="3">
    <location>
        <begin position="148"/>
        <end position="227"/>
    </location>
</feature>
<dbReference type="InterPro" id="IPR044005">
    <property type="entry name" value="DZR_2"/>
</dbReference>
<evidence type="ECO:0000256" key="1">
    <source>
        <dbReference type="ARBA" id="ARBA00008007"/>
    </source>
</evidence>
<name>A0A7C4CCA9_UNCW3</name>
<proteinExistence type="inferred from homology"/>
<keyword evidence="2" id="KW-0812">Transmembrane</keyword>
<dbReference type="Gene3D" id="3.40.50.2020">
    <property type="match status" value="1"/>
</dbReference>
<dbReference type="Pfam" id="PF00156">
    <property type="entry name" value="Pribosyltran"/>
    <property type="match status" value="1"/>
</dbReference>
<evidence type="ECO:0000259" key="3">
    <source>
        <dbReference type="Pfam" id="PF00156"/>
    </source>
</evidence>
<sequence length="251" mass="26554">MGRVKSGLRFLVRALADFLFPPICYGCDEETESGLVCDACRLLLFTSELDVCPVCGRPCLSASDLCGRCSVPLPLARVRALGAYGQPFLGLVHALKYDQKTSLAPLLGRALAALASQDSELAICDSVCAVPLHPARKRERGYNQAQLLAEVVAGETGLQLGDWLVRRKNTPTQTARHDDEARRRNLEGAFALRSSADLRGRRILLVDDVMTSGATLGAAAGSLLAGGAGAVCGLVIAAASVPVRPASRGRR</sequence>
<comment type="similarity">
    <text evidence="1">Belongs to the ComF/GntX family.</text>
</comment>
<evidence type="ECO:0000259" key="4">
    <source>
        <dbReference type="Pfam" id="PF18912"/>
    </source>
</evidence>